<feature type="domain" description="Cytochrome b5 heme-binding" evidence="10">
    <location>
        <begin position="16"/>
        <end position="93"/>
    </location>
</feature>
<reference evidence="11" key="2">
    <citation type="submission" date="2025-05" db="UniProtKB">
        <authorList>
            <consortium name="Ensembl"/>
        </authorList>
    </citation>
    <scope>IDENTIFICATION</scope>
</reference>
<dbReference type="HOGENOM" id="CLU_102602_3_3_1"/>
<dbReference type="GO" id="GO:0046872">
    <property type="term" value="F:metal ion binding"/>
    <property type="evidence" value="ECO:0007669"/>
    <property type="project" value="UniProtKB-KW"/>
</dbReference>
<keyword evidence="9" id="KW-1133">Transmembrane helix</keyword>
<keyword evidence="3 9" id="KW-0812">Transmembrane</keyword>
<dbReference type="GeneID" id="116952155"/>
<evidence type="ECO:0000256" key="8">
    <source>
        <dbReference type="ARBA" id="ARBA00038168"/>
    </source>
</evidence>
<evidence type="ECO:0000313" key="13">
    <source>
        <dbReference type="RefSeq" id="XP_032827154.1"/>
    </source>
</evidence>
<keyword evidence="5" id="KW-0813">Transport</keyword>
<evidence type="ECO:0000313" key="11">
    <source>
        <dbReference type="Ensembl" id="ENSPMAP00000000023.1"/>
    </source>
</evidence>
<evidence type="ECO:0000256" key="5">
    <source>
        <dbReference type="ARBA" id="ARBA00022982"/>
    </source>
</evidence>
<name>S4R494_PETMA</name>
<organism evidence="11">
    <name type="scientific">Petromyzon marinus</name>
    <name type="common">Sea lamprey</name>
    <dbReference type="NCBI Taxonomy" id="7757"/>
    <lineage>
        <taxon>Eukaryota</taxon>
        <taxon>Metazoa</taxon>
        <taxon>Chordata</taxon>
        <taxon>Craniata</taxon>
        <taxon>Vertebrata</taxon>
        <taxon>Cyclostomata</taxon>
        <taxon>Hyperoartia</taxon>
        <taxon>Petromyzontiformes</taxon>
        <taxon>Petromyzontidae</taxon>
        <taxon>Petromyzon</taxon>
    </lineage>
</organism>
<dbReference type="PROSITE" id="PS50255">
    <property type="entry name" value="CYTOCHROME_B5_2"/>
    <property type="match status" value="1"/>
</dbReference>
<evidence type="ECO:0000256" key="2">
    <source>
        <dbReference type="ARBA" id="ARBA00022617"/>
    </source>
</evidence>
<dbReference type="PRINTS" id="PR00363">
    <property type="entry name" value="CYTOCHROMEB5"/>
</dbReference>
<dbReference type="InterPro" id="IPR050668">
    <property type="entry name" value="Cytochrome_b5"/>
</dbReference>
<dbReference type="PANTHER" id="PTHR19359:SF95">
    <property type="entry name" value="CYTOCHROME B5 TYPE B"/>
    <property type="match status" value="1"/>
</dbReference>
<evidence type="ECO:0000256" key="7">
    <source>
        <dbReference type="ARBA" id="ARBA00023136"/>
    </source>
</evidence>
<evidence type="ECO:0000313" key="12">
    <source>
        <dbReference type="Proteomes" id="UP001318040"/>
    </source>
</evidence>
<keyword evidence="4" id="KW-0479">Metal-binding</keyword>
<dbReference type="GeneTree" id="ENSGT00940000155584"/>
<evidence type="ECO:0000259" key="10">
    <source>
        <dbReference type="PROSITE" id="PS50255"/>
    </source>
</evidence>
<protein>
    <submittedName>
        <fullName evidence="11">Cytochrome b5 type B</fullName>
    </submittedName>
    <submittedName>
        <fullName evidence="13">Cytochrome b5-like</fullName>
    </submittedName>
</protein>
<comment type="subcellular location">
    <subcellularLocation>
        <location evidence="1">Membrane</location>
    </subcellularLocation>
</comment>
<reference evidence="13" key="1">
    <citation type="submission" date="2025-04" db="UniProtKB">
        <authorList>
            <consortium name="RefSeq"/>
        </authorList>
    </citation>
    <scope>IDENTIFICATION</scope>
    <source>
        <tissue evidence="13">Sperm</tissue>
    </source>
</reference>
<comment type="similarity">
    <text evidence="8">Belongs to the cytochrome b5 family.</text>
</comment>
<dbReference type="InterPro" id="IPR001199">
    <property type="entry name" value="Cyt_B5-like_heme/steroid-bd"/>
</dbReference>
<accession>S4R494</accession>
<proteinExistence type="inferred from homology"/>
<dbReference type="SUPFAM" id="SSF55856">
    <property type="entry name" value="Cytochrome b5-like heme/steroid binding domain"/>
    <property type="match status" value="1"/>
</dbReference>
<dbReference type="STRING" id="7757.ENSPMAP00000000023"/>
<evidence type="ECO:0000256" key="9">
    <source>
        <dbReference type="SAM" id="Phobius"/>
    </source>
</evidence>
<dbReference type="Ensembl" id="ENSPMAT00000000023.1">
    <property type="protein sequence ID" value="ENSPMAP00000000023.1"/>
    <property type="gene ID" value="ENSPMAG00000000022.1"/>
</dbReference>
<keyword evidence="7 9" id="KW-0472">Membrane</keyword>
<dbReference type="PANTHER" id="PTHR19359">
    <property type="entry name" value="CYTOCHROME B5"/>
    <property type="match status" value="1"/>
</dbReference>
<dbReference type="AlphaFoldDB" id="S4R494"/>
<dbReference type="GO" id="GO:0020037">
    <property type="term" value="F:heme binding"/>
    <property type="evidence" value="ECO:0007669"/>
    <property type="project" value="TreeGrafter"/>
</dbReference>
<dbReference type="RefSeq" id="XP_032827154.1">
    <property type="nucleotide sequence ID" value="XM_032971263.1"/>
</dbReference>
<evidence type="ECO:0000256" key="3">
    <source>
        <dbReference type="ARBA" id="ARBA00022692"/>
    </source>
</evidence>
<keyword evidence="12" id="KW-1185">Reference proteome</keyword>
<dbReference type="InterPro" id="IPR036400">
    <property type="entry name" value="Cyt_B5-like_heme/steroid_sf"/>
</dbReference>
<gene>
    <name evidence="11 13" type="primary">LOC116952155</name>
</gene>
<keyword evidence="6" id="KW-0408">Iron</keyword>
<sequence length="146" mass="16252">MAACEEQQMGDAAPRLPLYRRADVKLHNDTASGTWIILHDSVYDVSSFLDQHPGGEEVLLEQAGGDGTESFEDVGHSRDARELLPQYLVGHLHPDERKNTETKDIFITTTGGLKAGSWTNWLVPVVSIFVILVMYHFYLADPGKDL</sequence>
<dbReference type="KEGG" id="pmrn:116952155"/>
<feature type="transmembrane region" description="Helical" evidence="9">
    <location>
        <begin position="121"/>
        <end position="140"/>
    </location>
</feature>
<dbReference type="GO" id="GO:0016020">
    <property type="term" value="C:membrane"/>
    <property type="evidence" value="ECO:0007669"/>
    <property type="project" value="UniProtKB-SubCell"/>
</dbReference>
<keyword evidence="5" id="KW-0249">Electron transport</keyword>
<keyword evidence="2" id="KW-0349">Heme</keyword>
<evidence type="ECO:0000256" key="4">
    <source>
        <dbReference type="ARBA" id="ARBA00022723"/>
    </source>
</evidence>
<dbReference type="OMA" id="ASGTWII"/>
<dbReference type="Gene3D" id="3.10.120.10">
    <property type="entry name" value="Cytochrome b5-like heme/steroid binding domain"/>
    <property type="match status" value="1"/>
</dbReference>
<dbReference type="Pfam" id="PF00173">
    <property type="entry name" value="Cyt-b5"/>
    <property type="match status" value="1"/>
</dbReference>
<dbReference type="SMART" id="SM01117">
    <property type="entry name" value="Cyt-b5"/>
    <property type="match status" value="1"/>
</dbReference>
<dbReference type="FunFam" id="3.10.120.10:FF:000002">
    <property type="entry name" value="Cytochrome b5 type B"/>
    <property type="match status" value="1"/>
</dbReference>
<dbReference type="Proteomes" id="UP001318040">
    <property type="component" value="Chromosome 45"/>
</dbReference>
<dbReference type="OrthoDB" id="260519at2759"/>
<evidence type="ECO:0000256" key="6">
    <source>
        <dbReference type="ARBA" id="ARBA00023004"/>
    </source>
</evidence>
<evidence type="ECO:0000256" key="1">
    <source>
        <dbReference type="ARBA" id="ARBA00004370"/>
    </source>
</evidence>